<dbReference type="AlphaFoldDB" id="A0A1R2BRE8"/>
<keyword evidence="1" id="KW-0175">Coiled coil</keyword>
<proteinExistence type="predicted"/>
<evidence type="ECO:0000313" key="2">
    <source>
        <dbReference type="EMBL" id="OMJ79402.1"/>
    </source>
</evidence>
<evidence type="ECO:0000313" key="3">
    <source>
        <dbReference type="Proteomes" id="UP000187209"/>
    </source>
</evidence>
<evidence type="ECO:0000256" key="1">
    <source>
        <dbReference type="SAM" id="Coils"/>
    </source>
</evidence>
<comment type="caution">
    <text evidence="2">The sequence shown here is derived from an EMBL/GenBank/DDBJ whole genome shotgun (WGS) entry which is preliminary data.</text>
</comment>
<keyword evidence="3" id="KW-1185">Reference proteome</keyword>
<reference evidence="2 3" key="1">
    <citation type="submission" date="2016-11" db="EMBL/GenBank/DDBJ databases">
        <title>The macronuclear genome of Stentor coeruleus: a giant cell with tiny introns.</title>
        <authorList>
            <person name="Slabodnick M."/>
            <person name="Ruby J.G."/>
            <person name="Reiff S.B."/>
            <person name="Swart E.C."/>
            <person name="Gosai S."/>
            <person name="Prabakaran S."/>
            <person name="Witkowska E."/>
            <person name="Larue G.E."/>
            <person name="Fisher S."/>
            <person name="Freeman R.M."/>
            <person name="Gunawardena J."/>
            <person name="Chu W."/>
            <person name="Stover N.A."/>
            <person name="Gregory B.D."/>
            <person name="Nowacki M."/>
            <person name="Derisi J."/>
            <person name="Roy S.W."/>
            <person name="Marshall W.F."/>
            <person name="Sood P."/>
        </authorList>
    </citation>
    <scope>NUCLEOTIDE SEQUENCE [LARGE SCALE GENOMIC DNA]</scope>
    <source>
        <strain evidence="2">WM001</strain>
    </source>
</reference>
<dbReference type="EMBL" id="MPUH01000473">
    <property type="protein sequence ID" value="OMJ79402.1"/>
    <property type="molecule type" value="Genomic_DNA"/>
</dbReference>
<feature type="coiled-coil region" evidence="1">
    <location>
        <begin position="77"/>
        <end position="194"/>
    </location>
</feature>
<sequence length="305" mass="36501">MSFRYQEHIHYYDDYSTKATENHDTTCQEHFSDDKIFTFSNENLKNAGKHIEKPPVHRKLSDIRLKLSKKPPIERRIKDKQIENQILQENIKTLEMEIDSKAFEESTSILKTTSRNKEKIDFYREKLLTLQKQRQALELKHINNLIYQKLQEENIKTVSDIKTLKEKIDNKKNNQISEKDSQEISLQLKDLEEQQIKTIQINCQLSKELELKRKENYERNFECMSFNDREIILQVYCDMQRILMFVRRVSKGEQVRISELIQVPYETVNYTPVQIIALLRKSAQELREMISDKYAEKCCEGCTYF</sequence>
<name>A0A1R2BRE8_9CILI</name>
<organism evidence="2 3">
    <name type="scientific">Stentor coeruleus</name>
    <dbReference type="NCBI Taxonomy" id="5963"/>
    <lineage>
        <taxon>Eukaryota</taxon>
        <taxon>Sar</taxon>
        <taxon>Alveolata</taxon>
        <taxon>Ciliophora</taxon>
        <taxon>Postciliodesmatophora</taxon>
        <taxon>Heterotrichea</taxon>
        <taxon>Heterotrichida</taxon>
        <taxon>Stentoridae</taxon>
        <taxon>Stentor</taxon>
    </lineage>
</organism>
<protein>
    <submittedName>
        <fullName evidence="2">Uncharacterized protein</fullName>
    </submittedName>
</protein>
<gene>
    <name evidence="2" type="ORF">SteCoe_20607</name>
</gene>
<dbReference type="Proteomes" id="UP000187209">
    <property type="component" value="Unassembled WGS sequence"/>
</dbReference>
<accession>A0A1R2BRE8</accession>